<name>A0ABQ9XVJ4_9EUKA</name>
<gene>
    <name evidence="1" type="ORF">BLNAU_9542</name>
</gene>
<organism evidence="1 2">
    <name type="scientific">Blattamonas nauphoetae</name>
    <dbReference type="NCBI Taxonomy" id="2049346"/>
    <lineage>
        <taxon>Eukaryota</taxon>
        <taxon>Metamonada</taxon>
        <taxon>Preaxostyla</taxon>
        <taxon>Oxymonadida</taxon>
        <taxon>Blattamonas</taxon>
    </lineage>
</organism>
<evidence type="ECO:0000313" key="1">
    <source>
        <dbReference type="EMBL" id="KAK2955495.1"/>
    </source>
</evidence>
<accession>A0ABQ9XVJ4</accession>
<keyword evidence="2" id="KW-1185">Reference proteome</keyword>
<reference evidence="1 2" key="1">
    <citation type="journal article" date="2022" name="bioRxiv">
        <title>Genomics of Preaxostyla Flagellates Illuminates Evolutionary Transitions and the Path Towards Mitochondrial Loss.</title>
        <authorList>
            <person name="Novak L.V.F."/>
            <person name="Treitli S.C."/>
            <person name="Pyrih J."/>
            <person name="Halakuc P."/>
            <person name="Pipaliya S.V."/>
            <person name="Vacek V."/>
            <person name="Brzon O."/>
            <person name="Soukal P."/>
            <person name="Eme L."/>
            <person name="Dacks J.B."/>
            <person name="Karnkowska A."/>
            <person name="Elias M."/>
            <person name="Hampl V."/>
        </authorList>
    </citation>
    <scope>NUCLEOTIDE SEQUENCE [LARGE SCALE GENOMIC DNA]</scope>
    <source>
        <strain evidence="1">NAU3</strain>
        <tissue evidence="1">Gut</tissue>
    </source>
</reference>
<dbReference type="EMBL" id="JARBJD010000066">
    <property type="protein sequence ID" value="KAK2955495.1"/>
    <property type="molecule type" value="Genomic_DNA"/>
</dbReference>
<comment type="caution">
    <text evidence="1">The sequence shown here is derived from an EMBL/GenBank/DDBJ whole genome shotgun (WGS) entry which is preliminary data.</text>
</comment>
<protein>
    <submittedName>
        <fullName evidence="1">Uncharacterized protein</fullName>
    </submittedName>
</protein>
<dbReference type="Proteomes" id="UP001281761">
    <property type="component" value="Unassembled WGS sequence"/>
</dbReference>
<proteinExistence type="predicted"/>
<sequence>MSLTLPLVSSCSLSDECSQIRLLDFPTCENTVLLFVSGGSLNITDQVFSNVTRVNSSPSVLEYKAKTVQLLPCSVRAGFQLRRFHHPAAFAGTVQSFDLLTDATAFEILGRDDSINSQTYSVAQVLYPFSKGQLHVDEKVGYDNKFCGQLNSPCNSFDFVFARQVEGQALILLLSDSRVMKECATNHNSTILTGKQGDVLPKLTFSPSSRLTVKSGMAFGGGHFAVDFTEWTTDSGFVVQGSLMLDAIHFNMRGRTNSGAVNVAGGFAWLTNVTTSPVDAKSHNQLLNVSRGNVIVNKETLGGSTEKKMRTNGAILVISRRSLKATGSGCVAWGDSSTLPRRIQRLNRANTCSLCADLSQLVLGGHSADAERVVLGRDEEEQTHFSSFLT</sequence>
<evidence type="ECO:0000313" key="2">
    <source>
        <dbReference type="Proteomes" id="UP001281761"/>
    </source>
</evidence>